<accession>A0A8H5ZMB8</accession>
<sequence length="87" mass="9702">MQVREPPPFAAALHQFVLCGARRPTCPTARRSSRQEVGQCAAVVVETLHANLHRRRAAARTVRLLQEPETSPPAPLCISLLLLEFHR</sequence>
<evidence type="ECO:0000313" key="1">
    <source>
        <dbReference type="EMBL" id="KAF5850730.1"/>
    </source>
</evidence>
<dbReference type="Proteomes" id="UP000624244">
    <property type="component" value="Unassembled WGS sequence"/>
</dbReference>
<gene>
    <name evidence="1" type="ORF">GGP41_010384</name>
</gene>
<name>A0A8H5ZMB8_COCSA</name>
<dbReference type="AlphaFoldDB" id="A0A8H5ZMB8"/>
<comment type="caution">
    <text evidence="1">The sequence shown here is derived from an EMBL/GenBank/DDBJ whole genome shotgun (WGS) entry which is preliminary data.</text>
</comment>
<dbReference type="EMBL" id="WNKQ01000006">
    <property type="protein sequence ID" value="KAF5850730.1"/>
    <property type="molecule type" value="Genomic_DNA"/>
</dbReference>
<protein>
    <submittedName>
        <fullName evidence="1">Uncharacterized protein</fullName>
    </submittedName>
</protein>
<evidence type="ECO:0000313" key="2">
    <source>
        <dbReference type="Proteomes" id="UP000624244"/>
    </source>
</evidence>
<reference evidence="1" key="1">
    <citation type="submission" date="2019-11" db="EMBL/GenBank/DDBJ databases">
        <title>Bipolaris sorokiniana Genome sequencing.</title>
        <authorList>
            <person name="Wang H."/>
        </authorList>
    </citation>
    <scope>NUCLEOTIDE SEQUENCE</scope>
</reference>
<proteinExistence type="predicted"/>
<organism evidence="1 2">
    <name type="scientific">Cochliobolus sativus</name>
    <name type="common">Common root rot and spot blotch fungus</name>
    <name type="synonym">Bipolaris sorokiniana</name>
    <dbReference type="NCBI Taxonomy" id="45130"/>
    <lineage>
        <taxon>Eukaryota</taxon>
        <taxon>Fungi</taxon>
        <taxon>Dikarya</taxon>
        <taxon>Ascomycota</taxon>
        <taxon>Pezizomycotina</taxon>
        <taxon>Dothideomycetes</taxon>
        <taxon>Pleosporomycetidae</taxon>
        <taxon>Pleosporales</taxon>
        <taxon>Pleosporineae</taxon>
        <taxon>Pleosporaceae</taxon>
        <taxon>Bipolaris</taxon>
    </lineage>
</organism>